<protein>
    <recommendedName>
        <fullName evidence="3">DUF2203 family protein</fullName>
    </recommendedName>
</protein>
<accession>A0ABT9TWM8</accession>
<evidence type="ECO:0000313" key="1">
    <source>
        <dbReference type="EMBL" id="MDQ0111128.1"/>
    </source>
</evidence>
<dbReference type="Proteomes" id="UP001229346">
    <property type="component" value="Unassembled WGS sequence"/>
</dbReference>
<dbReference type="EMBL" id="JAUSSU010000001">
    <property type="protein sequence ID" value="MDQ0111128.1"/>
    <property type="molecule type" value="Genomic_DNA"/>
</dbReference>
<evidence type="ECO:0000313" key="2">
    <source>
        <dbReference type="Proteomes" id="UP001229346"/>
    </source>
</evidence>
<dbReference type="PIRSF" id="PIRSF016498">
    <property type="entry name" value="UCP016498"/>
    <property type="match status" value="1"/>
</dbReference>
<reference evidence="1 2" key="1">
    <citation type="submission" date="2023-07" db="EMBL/GenBank/DDBJ databases">
        <title>Sorghum-associated microbial communities from plants grown in Nebraska, USA.</title>
        <authorList>
            <person name="Schachtman D."/>
        </authorList>
    </citation>
    <scope>NUCLEOTIDE SEQUENCE [LARGE SCALE GENOMIC DNA]</scope>
    <source>
        <strain evidence="1 2">CC482</strain>
    </source>
</reference>
<dbReference type="Pfam" id="PF09969">
    <property type="entry name" value="DUF2203"/>
    <property type="match status" value="1"/>
</dbReference>
<organism evidence="1 2">
    <name type="scientific">Paenibacillus harenae</name>
    <dbReference type="NCBI Taxonomy" id="306543"/>
    <lineage>
        <taxon>Bacteria</taxon>
        <taxon>Bacillati</taxon>
        <taxon>Bacillota</taxon>
        <taxon>Bacilli</taxon>
        <taxon>Bacillales</taxon>
        <taxon>Paenibacillaceae</taxon>
        <taxon>Paenibacillus</taxon>
    </lineage>
</organism>
<proteinExistence type="predicted"/>
<sequence length="135" mass="15689">MDMKLFTLDEANVLLPVLKQELYKLQALIDEIDDRYLELQTIKAKHKLSAETRETAPDPYFEQESQLDFMRMEAELQISNFTRKGVLIKSISPGLLDFPAILEGEEVLLCWKQGEDQVSHYHGWNEGFMGRKPFP</sequence>
<keyword evidence="2" id="KW-1185">Reference proteome</keyword>
<comment type="caution">
    <text evidence="1">The sequence shown here is derived from an EMBL/GenBank/DDBJ whole genome shotgun (WGS) entry which is preliminary data.</text>
</comment>
<evidence type="ECO:0008006" key="3">
    <source>
        <dbReference type="Google" id="ProtNLM"/>
    </source>
</evidence>
<gene>
    <name evidence="1" type="ORF">J2T15_000544</name>
</gene>
<name>A0ABT9TWM8_PAEHA</name>
<dbReference type="InterPro" id="IPR018699">
    <property type="entry name" value="DUF2203"/>
</dbReference>